<comment type="caution">
    <text evidence="1">The sequence shown here is derived from an EMBL/GenBank/DDBJ whole genome shotgun (WGS) entry which is preliminary data.</text>
</comment>
<proteinExistence type="predicted"/>
<dbReference type="Proteomes" id="UP001157502">
    <property type="component" value="Chromosome 17"/>
</dbReference>
<protein>
    <submittedName>
        <fullName evidence="1">Uncharacterized protein</fullName>
    </submittedName>
</protein>
<gene>
    <name evidence="1" type="ORF">DPEC_G00209400</name>
</gene>
<reference evidence="1" key="1">
    <citation type="submission" date="2021-05" db="EMBL/GenBank/DDBJ databases">
        <authorList>
            <person name="Pan Q."/>
            <person name="Jouanno E."/>
            <person name="Zahm M."/>
            <person name="Klopp C."/>
            <person name="Cabau C."/>
            <person name="Louis A."/>
            <person name="Berthelot C."/>
            <person name="Parey E."/>
            <person name="Roest Crollius H."/>
            <person name="Montfort J."/>
            <person name="Robinson-Rechavi M."/>
            <person name="Bouchez O."/>
            <person name="Lampietro C."/>
            <person name="Lopez Roques C."/>
            <person name="Donnadieu C."/>
            <person name="Postlethwait J."/>
            <person name="Bobe J."/>
            <person name="Dillon D."/>
            <person name="Chandos A."/>
            <person name="von Hippel F."/>
            <person name="Guiguen Y."/>
        </authorList>
    </citation>
    <scope>NUCLEOTIDE SEQUENCE</scope>
    <source>
        <strain evidence="1">YG-Jan2019</strain>
    </source>
</reference>
<evidence type="ECO:0000313" key="2">
    <source>
        <dbReference type="Proteomes" id="UP001157502"/>
    </source>
</evidence>
<dbReference type="EMBL" id="CM055744">
    <property type="protein sequence ID" value="KAJ7998865.1"/>
    <property type="molecule type" value="Genomic_DNA"/>
</dbReference>
<name>A0ACC2G5T1_DALPE</name>
<accession>A0ACC2G5T1</accession>
<organism evidence="1 2">
    <name type="scientific">Dallia pectoralis</name>
    <name type="common">Alaska blackfish</name>
    <dbReference type="NCBI Taxonomy" id="75939"/>
    <lineage>
        <taxon>Eukaryota</taxon>
        <taxon>Metazoa</taxon>
        <taxon>Chordata</taxon>
        <taxon>Craniata</taxon>
        <taxon>Vertebrata</taxon>
        <taxon>Euteleostomi</taxon>
        <taxon>Actinopterygii</taxon>
        <taxon>Neopterygii</taxon>
        <taxon>Teleostei</taxon>
        <taxon>Protacanthopterygii</taxon>
        <taxon>Esociformes</taxon>
        <taxon>Umbridae</taxon>
        <taxon>Dallia</taxon>
    </lineage>
</organism>
<keyword evidence="2" id="KW-1185">Reference proteome</keyword>
<evidence type="ECO:0000313" key="1">
    <source>
        <dbReference type="EMBL" id="KAJ7998865.1"/>
    </source>
</evidence>
<sequence length="81" mass="8377">MQLVQIGVSPTWNQALGLSRSMAPVLVPGDNECLAGGRQAGVLHTNQRPLGSRLLPVTAYASLRQNQRGGGEGGEVVTAPA</sequence>